<evidence type="ECO:0000313" key="2">
    <source>
        <dbReference type="Proteomes" id="UP000192756"/>
    </source>
</evidence>
<name>A0A1W1YLL1_9SPHI</name>
<dbReference type="Proteomes" id="UP000192756">
    <property type="component" value="Unassembled WGS sequence"/>
</dbReference>
<evidence type="ECO:0000313" key="1">
    <source>
        <dbReference type="EMBL" id="SMC37006.1"/>
    </source>
</evidence>
<protein>
    <submittedName>
        <fullName evidence="1">Uncharacterized protein</fullName>
    </submittedName>
</protein>
<accession>A0A1W1YLL1</accession>
<reference evidence="2" key="1">
    <citation type="submission" date="2017-04" db="EMBL/GenBank/DDBJ databases">
        <authorList>
            <person name="Varghese N."/>
            <person name="Submissions S."/>
        </authorList>
    </citation>
    <scope>NUCLEOTIDE SEQUENCE [LARGE SCALE GENOMIC DNA]</scope>
    <source>
        <strain evidence="2">DSM 12126</strain>
    </source>
</reference>
<sequence length="196" mass="23053">MTIPEFKEKLQTIHQTLFSEEALDNNEADQSYFDVLYPFATSLNKNVYPFFAFREESESTIEFIFNNRVADLFMVSKDHMFADDPMVYIKTKAQWESFEFSLSTLLLTEYVNWIAENTSSKLEFRLEGYAMYVRIKKNWNQFFNPFSYPDKIWIGKELKSVILIQNEIGMLKCIAIDAGNLQIAQKLLEESHITET</sequence>
<dbReference type="OrthoDB" id="706665at2"/>
<dbReference type="EMBL" id="FWXT01000001">
    <property type="protein sequence ID" value="SMC37006.1"/>
    <property type="molecule type" value="Genomic_DNA"/>
</dbReference>
<dbReference type="RefSeq" id="WP_084236227.1">
    <property type="nucleotide sequence ID" value="NZ_FWXT01000001.1"/>
</dbReference>
<keyword evidence="2" id="KW-1185">Reference proteome</keyword>
<dbReference type="AlphaFoldDB" id="A0A1W1YLL1"/>
<gene>
    <name evidence="1" type="ORF">SAMN04488524_0014</name>
</gene>
<dbReference type="STRING" id="151894.SAMN04488524_0014"/>
<proteinExistence type="predicted"/>
<organism evidence="1 2">
    <name type="scientific">Pedobacter africanus</name>
    <dbReference type="NCBI Taxonomy" id="151894"/>
    <lineage>
        <taxon>Bacteria</taxon>
        <taxon>Pseudomonadati</taxon>
        <taxon>Bacteroidota</taxon>
        <taxon>Sphingobacteriia</taxon>
        <taxon>Sphingobacteriales</taxon>
        <taxon>Sphingobacteriaceae</taxon>
        <taxon>Pedobacter</taxon>
    </lineage>
</organism>